<keyword evidence="7 8" id="KW-0472">Membrane</keyword>
<keyword evidence="5" id="KW-0201">Cytochrome c-type biogenesis</keyword>
<evidence type="ECO:0000256" key="5">
    <source>
        <dbReference type="ARBA" id="ARBA00022748"/>
    </source>
</evidence>
<comment type="caution">
    <text evidence="10">The sequence shown here is derived from an EMBL/GenBank/DDBJ whole genome shotgun (WGS) entry which is preliminary data.</text>
</comment>
<evidence type="ECO:0000256" key="2">
    <source>
        <dbReference type="ARBA" id="ARBA00005840"/>
    </source>
</evidence>
<dbReference type="PANTHER" id="PTHR30071:SF1">
    <property type="entry name" value="CYTOCHROME B_B6 PROTEIN-RELATED"/>
    <property type="match status" value="1"/>
</dbReference>
<evidence type="ECO:0000256" key="3">
    <source>
        <dbReference type="ARBA" id="ARBA00016463"/>
    </source>
</evidence>
<comment type="similarity">
    <text evidence="2">Belongs to the CcmC/CycZ/HelC family.</text>
</comment>
<feature type="transmembrane region" description="Helical" evidence="8">
    <location>
        <begin position="121"/>
        <end position="141"/>
    </location>
</feature>
<feature type="transmembrane region" description="Helical" evidence="8">
    <location>
        <begin position="16"/>
        <end position="35"/>
    </location>
</feature>
<proteinExistence type="inferred from homology"/>
<name>A0ABV9SHG3_9PSEU</name>
<comment type="subcellular location">
    <subcellularLocation>
        <location evidence="1">Membrane</location>
        <topology evidence="1">Multi-pass membrane protein</topology>
    </subcellularLocation>
</comment>
<dbReference type="InterPro" id="IPR002541">
    <property type="entry name" value="Cyt_c_assembly"/>
</dbReference>
<dbReference type="InterPro" id="IPR045062">
    <property type="entry name" value="Cyt_c_biogenesis_CcsA/CcmC"/>
</dbReference>
<evidence type="ECO:0000256" key="6">
    <source>
        <dbReference type="ARBA" id="ARBA00022989"/>
    </source>
</evidence>
<keyword evidence="11" id="KW-1185">Reference proteome</keyword>
<organism evidence="10 11">
    <name type="scientific">Actinophytocola glycyrrhizae</name>
    <dbReference type="NCBI Taxonomy" id="2044873"/>
    <lineage>
        <taxon>Bacteria</taxon>
        <taxon>Bacillati</taxon>
        <taxon>Actinomycetota</taxon>
        <taxon>Actinomycetes</taxon>
        <taxon>Pseudonocardiales</taxon>
        <taxon>Pseudonocardiaceae</taxon>
    </lineage>
</organism>
<protein>
    <recommendedName>
        <fullName evidence="3">Heme exporter protein C</fullName>
    </recommendedName>
</protein>
<evidence type="ECO:0000256" key="4">
    <source>
        <dbReference type="ARBA" id="ARBA00022692"/>
    </source>
</evidence>
<dbReference type="PRINTS" id="PR01386">
    <property type="entry name" value="CCMCBIOGNSIS"/>
</dbReference>
<evidence type="ECO:0000313" key="10">
    <source>
        <dbReference type="EMBL" id="MFC4859374.1"/>
    </source>
</evidence>
<feature type="domain" description="Cytochrome c assembly protein" evidence="9">
    <location>
        <begin position="21"/>
        <end position="175"/>
    </location>
</feature>
<dbReference type="Proteomes" id="UP001595859">
    <property type="component" value="Unassembled WGS sequence"/>
</dbReference>
<feature type="transmembrane region" description="Helical" evidence="8">
    <location>
        <begin position="55"/>
        <end position="75"/>
    </location>
</feature>
<dbReference type="PANTHER" id="PTHR30071">
    <property type="entry name" value="HEME EXPORTER PROTEIN C"/>
    <property type="match status" value="1"/>
</dbReference>
<dbReference type="InterPro" id="IPR003557">
    <property type="entry name" value="Cyt_c_biogenesis_CcmC"/>
</dbReference>
<evidence type="ECO:0000256" key="8">
    <source>
        <dbReference type="SAM" id="Phobius"/>
    </source>
</evidence>
<dbReference type="RefSeq" id="WP_378062389.1">
    <property type="nucleotide sequence ID" value="NZ_JBHSIS010000028.1"/>
</dbReference>
<feature type="transmembrane region" description="Helical" evidence="8">
    <location>
        <begin position="153"/>
        <end position="172"/>
    </location>
</feature>
<sequence length="243" mass="25601">MPARPRADRRPSASRTLGWLAAGLGTAGLLTGLVIAPPDALQGNAARLMYLHVPAAWVAYLAFAVVFVASAAHLRRQEPRFTAYARAAAEIGVVLTALTIAFGAVWGHLVWGTWWVWDPRLVSTAMLLVVYLGYLATRGLTGRDGATSRAASFVGVAGFALVPVVHFSVVWWRSVHQQATLLAPSTNPPIDAVMAAALTLSVAAFTAGAAWLFLRRVTTLRATSAVSALPPTVPADAANGSPR</sequence>
<feature type="transmembrane region" description="Helical" evidence="8">
    <location>
        <begin position="192"/>
        <end position="214"/>
    </location>
</feature>
<dbReference type="Pfam" id="PF01578">
    <property type="entry name" value="Cytochrom_C_asm"/>
    <property type="match status" value="1"/>
</dbReference>
<evidence type="ECO:0000313" key="11">
    <source>
        <dbReference type="Proteomes" id="UP001595859"/>
    </source>
</evidence>
<feature type="transmembrane region" description="Helical" evidence="8">
    <location>
        <begin position="87"/>
        <end position="109"/>
    </location>
</feature>
<keyword evidence="6 8" id="KW-1133">Transmembrane helix</keyword>
<keyword evidence="4 8" id="KW-0812">Transmembrane</keyword>
<evidence type="ECO:0000259" key="9">
    <source>
        <dbReference type="Pfam" id="PF01578"/>
    </source>
</evidence>
<reference evidence="11" key="1">
    <citation type="journal article" date="2019" name="Int. J. Syst. Evol. Microbiol.">
        <title>The Global Catalogue of Microorganisms (GCM) 10K type strain sequencing project: providing services to taxonomists for standard genome sequencing and annotation.</title>
        <authorList>
            <consortium name="The Broad Institute Genomics Platform"/>
            <consortium name="The Broad Institute Genome Sequencing Center for Infectious Disease"/>
            <person name="Wu L."/>
            <person name="Ma J."/>
        </authorList>
    </citation>
    <scope>NUCLEOTIDE SEQUENCE [LARGE SCALE GENOMIC DNA]</scope>
    <source>
        <strain evidence="11">ZS-22-S1</strain>
    </source>
</reference>
<evidence type="ECO:0000256" key="1">
    <source>
        <dbReference type="ARBA" id="ARBA00004141"/>
    </source>
</evidence>
<dbReference type="EMBL" id="JBHSIS010000028">
    <property type="protein sequence ID" value="MFC4859374.1"/>
    <property type="molecule type" value="Genomic_DNA"/>
</dbReference>
<evidence type="ECO:0000256" key="7">
    <source>
        <dbReference type="ARBA" id="ARBA00023136"/>
    </source>
</evidence>
<gene>
    <name evidence="10" type="primary">ccsA</name>
    <name evidence="10" type="ORF">ACFPCV_38260</name>
</gene>
<accession>A0ABV9SHG3</accession>